<dbReference type="PANTHER" id="PTHR30448:SF0">
    <property type="entry name" value="RNASE ADAPTER PROTEIN RAPZ"/>
    <property type="match status" value="1"/>
</dbReference>
<evidence type="ECO:0000259" key="2">
    <source>
        <dbReference type="Pfam" id="PF22740"/>
    </source>
</evidence>
<dbReference type="Pfam" id="PF22740">
    <property type="entry name" value="PapZ_C"/>
    <property type="match status" value="1"/>
</dbReference>
<dbReference type="AlphaFoldDB" id="A0A9D9HEL0"/>
<name>A0A9D9HEL0_9BACT</name>
<dbReference type="Proteomes" id="UP000823637">
    <property type="component" value="Unassembled WGS sequence"/>
</dbReference>
<proteinExistence type="predicted"/>
<evidence type="ECO:0000313" key="3">
    <source>
        <dbReference type="EMBL" id="MBO8446957.1"/>
    </source>
</evidence>
<dbReference type="InterPro" id="IPR053931">
    <property type="entry name" value="RapZ_C"/>
</dbReference>
<evidence type="ECO:0000313" key="4">
    <source>
        <dbReference type="Proteomes" id="UP000823637"/>
    </source>
</evidence>
<protein>
    <submittedName>
        <fullName evidence="3">Phosphotransferase</fullName>
    </submittedName>
</protein>
<dbReference type="InterPro" id="IPR005337">
    <property type="entry name" value="RapZ-like"/>
</dbReference>
<evidence type="ECO:0000259" key="1">
    <source>
        <dbReference type="Pfam" id="PF01636"/>
    </source>
</evidence>
<dbReference type="SUPFAM" id="SSF56112">
    <property type="entry name" value="Protein kinase-like (PK-like)"/>
    <property type="match status" value="1"/>
</dbReference>
<comment type="caution">
    <text evidence="3">The sequence shown here is derived from an EMBL/GenBank/DDBJ whole genome shotgun (WGS) entry which is preliminary data.</text>
</comment>
<organism evidence="3 4">
    <name type="scientific">Candidatus Enterocola intestinipullorum</name>
    <dbReference type="NCBI Taxonomy" id="2840783"/>
    <lineage>
        <taxon>Bacteria</taxon>
        <taxon>Pseudomonadati</taxon>
        <taxon>Bacteroidota</taxon>
        <taxon>Bacteroidia</taxon>
        <taxon>Bacteroidales</taxon>
        <taxon>Candidatus Enterocola</taxon>
    </lineage>
</organism>
<dbReference type="PANTHER" id="PTHR30448">
    <property type="entry name" value="RNASE ADAPTER PROTEIN RAPZ"/>
    <property type="match status" value="1"/>
</dbReference>
<dbReference type="Pfam" id="PF01636">
    <property type="entry name" value="APH"/>
    <property type="match status" value="1"/>
</dbReference>
<reference evidence="3" key="2">
    <citation type="journal article" date="2021" name="PeerJ">
        <title>Extensive microbial diversity within the chicken gut microbiome revealed by metagenomics and culture.</title>
        <authorList>
            <person name="Gilroy R."/>
            <person name="Ravi A."/>
            <person name="Getino M."/>
            <person name="Pursley I."/>
            <person name="Horton D.L."/>
            <person name="Alikhan N.F."/>
            <person name="Baker D."/>
            <person name="Gharbi K."/>
            <person name="Hall N."/>
            <person name="Watson M."/>
            <person name="Adriaenssens E.M."/>
            <person name="Foster-Nyarko E."/>
            <person name="Jarju S."/>
            <person name="Secka A."/>
            <person name="Antonio M."/>
            <person name="Oren A."/>
            <person name="Chaudhuri R.R."/>
            <person name="La Ragione R."/>
            <person name="Hildebrand F."/>
            <person name="Pallen M.J."/>
        </authorList>
    </citation>
    <scope>NUCLEOTIDE SEQUENCE</scope>
    <source>
        <strain evidence="3">D3-1215</strain>
    </source>
</reference>
<gene>
    <name evidence="3" type="ORF">IAC32_04335</name>
</gene>
<dbReference type="Gene3D" id="3.90.1200.10">
    <property type="match status" value="1"/>
</dbReference>
<dbReference type="InterPro" id="IPR011009">
    <property type="entry name" value="Kinase-like_dom_sf"/>
</dbReference>
<accession>A0A9D9HEL0</accession>
<dbReference type="EMBL" id="JADIMR010000064">
    <property type="protein sequence ID" value="MBO8446957.1"/>
    <property type="molecule type" value="Genomic_DNA"/>
</dbReference>
<reference evidence="3" key="1">
    <citation type="submission" date="2020-10" db="EMBL/GenBank/DDBJ databases">
        <authorList>
            <person name="Gilroy R."/>
        </authorList>
    </citation>
    <scope>NUCLEOTIDE SEQUENCE</scope>
    <source>
        <strain evidence="3">D3-1215</strain>
    </source>
</reference>
<feature type="domain" description="RapZ C-terminal" evidence="2">
    <location>
        <begin position="248"/>
        <end position="373"/>
    </location>
</feature>
<feature type="non-terminal residue" evidence="3">
    <location>
        <position position="1"/>
    </location>
</feature>
<dbReference type="GO" id="GO:0005524">
    <property type="term" value="F:ATP binding"/>
    <property type="evidence" value="ECO:0007669"/>
    <property type="project" value="InterPro"/>
</dbReference>
<feature type="domain" description="Aminoglycoside phosphotransferase" evidence="1">
    <location>
        <begin position="74"/>
        <end position="144"/>
    </location>
</feature>
<sequence length="377" mass="43386">LGDIQLFSLLDKDCGQLLEKTVSYLPEIQIHGAEDLDFSICFPKSEFDKRTIFWDLNYFKYDFLKPSGLEFDENKLEDDFEKFAESLASSDLPEGFMYRDFQSRNVMVRDGQPWFIDFQGGRKGPVCYDLASFVFQAKAGFDNTTRQKLVDCYFNALQNEIPVNRNVFNEVFPDFVLFRCLQTLGAYGFRGMVERKANFISSIPAGLKNLKDILDTYSYPHIPYLCSCLENLTRRFKIPPMGKKGFLTIRVYSFSYKNGIPTDYSGNGGGFVFDCRAIHNPGKYPQYRNSTGRDTDVKQFLEKDGEILDFLTHIYALADRSVKRYIERGFSDLMFSFGCTGGQHRSVYGAEALAKHLREKFPQTTVVLIHRELGIEE</sequence>
<dbReference type="InterPro" id="IPR002575">
    <property type="entry name" value="Aminoglycoside_PTrfase"/>
</dbReference>